<gene>
    <name evidence="2" type="ORF">F4560_004020</name>
</gene>
<evidence type="ECO:0000313" key="3">
    <source>
        <dbReference type="Proteomes" id="UP000552097"/>
    </source>
</evidence>
<dbReference type="AlphaFoldDB" id="A0A7W9M1U8"/>
<keyword evidence="3" id="KW-1185">Reference proteome</keyword>
<accession>A0A7W9M1U8</accession>
<protein>
    <recommendedName>
        <fullName evidence="4">DUF2269 domain-containing protein</fullName>
    </recommendedName>
</protein>
<dbReference type="EMBL" id="JACHMO010000001">
    <property type="protein sequence ID" value="MBB5804252.1"/>
    <property type="molecule type" value="Genomic_DNA"/>
</dbReference>
<name>A0A7W9M1U8_9PSEU</name>
<keyword evidence="1" id="KW-1133">Transmembrane helix</keyword>
<feature type="transmembrane region" description="Helical" evidence="1">
    <location>
        <begin position="132"/>
        <end position="154"/>
    </location>
</feature>
<keyword evidence="1" id="KW-0472">Membrane</keyword>
<feature type="transmembrane region" description="Helical" evidence="1">
    <location>
        <begin position="90"/>
        <end position="112"/>
    </location>
</feature>
<dbReference type="RefSeq" id="WP_246477846.1">
    <property type="nucleotide sequence ID" value="NZ_JACHMO010000001.1"/>
</dbReference>
<keyword evidence="1" id="KW-0812">Transmembrane</keyword>
<dbReference type="Proteomes" id="UP000552097">
    <property type="component" value="Unassembled WGS sequence"/>
</dbReference>
<sequence>MTSLMKPGARKLALTAHVLTSVGWLGAVASFLALAVVGLTARDDGLTRAAYLAMEPTTWFVIVPLSVASLVTGVIQGLGTQWGLFRHYWVLIKLVLTALATIVLLVHTNPIGHLASAAATSSLGADHDGMRVQLLVDAVAAMAVLVAATALSVYKPQGVTAFASRLSRRS</sequence>
<comment type="caution">
    <text evidence="2">The sequence shown here is derived from an EMBL/GenBank/DDBJ whole genome shotgun (WGS) entry which is preliminary data.</text>
</comment>
<evidence type="ECO:0000313" key="2">
    <source>
        <dbReference type="EMBL" id="MBB5804252.1"/>
    </source>
</evidence>
<feature type="transmembrane region" description="Helical" evidence="1">
    <location>
        <begin position="59"/>
        <end position="78"/>
    </location>
</feature>
<evidence type="ECO:0008006" key="4">
    <source>
        <dbReference type="Google" id="ProtNLM"/>
    </source>
</evidence>
<organism evidence="2 3">
    <name type="scientific">Saccharothrix ecbatanensis</name>
    <dbReference type="NCBI Taxonomy" id="1105145"/>
    <lineage>
        <taxon>Bacteria</taxon>
        <taxon>Bacillati</taxon>
        <taxon>Actinomycetota</taxon>
        <taxon>Actinomycetes</taxon>
        <taxon>Pseudonocardiales</taxon>
        <taxon>Pseudonocardiaceae</taxon>
        <taxon>Saccharothrix</taxon>
    </lineage>
</organism>
<proteinExistence type="predicted"/>
<feature type="transmembrane region" description="Helical" evidence="1">
    <location>
        <begin position="12"/>
        <end position="39"/>
    </location>
</feature>
<evidence type="ECO:0000256" key="1">
    <source>
        <dbReference type="SAM" id="Phobius"/>
    </source>
</evidence>
<reference evidence="2 3" key="1">
    <citation type="submission" date="2020-08" db="EMBL/GenBank/DDBJ databases">
        <title>Sequencing the genomes of 1000 actinobacteria strains.</title>
        <authorList>
            <person name="Klenk H.-P."/>
        </authorList>
    </citation>
    <scope>NUCLEOTIDE SEQUENCE [LARGE SCALE GENOMIC DNA]</scope>
    <source>
        <strain evidence="2 3">DSM 45486</strain>
    </source>
</reference>